<reference evidence="1" key="1">
    <citation type="submission" date="2023-10" db="EMBL/GenBank/DDBJ databases">
        <authorList>
            <person name="Rodriguez Cubillos JULIANA M."/>
            <person name="De Vega J."/>
        </authorList>
    </citation>
    <scope>NUCLEOTIDE SEQUENCE</scope>
</reference>
<organism evidence="1 2">
    <name type="scientific">Trifolium pratense</name>
    <name type="common">Red clover</name>
    <dbReference type="NCBI Taxonomy" id="57577"/>
    <lineage>
        <taxon>Eukaryota</taxon>
        <taxon>Viridiplantae</taxon>
        <taxon>Streptophyta</taxon>
        <taxon>Embryophyta</taxon>
        <taxon>Tracheophyta</taxon>
        <taxon>Spermatophyta</taxon>
        <taxon>Magnoliopsida</taxon>
        <taxon>eudicotyledons</taxon>
        <taxon>Gunneridae</taxon>
        <taxon>Pentapetalae</taxon>
        <taxon>rosids</taxon>
        <taxon>fabids</taxon>
        <taxon>Fabales</taxon>
        <taxon>Fabaceae</taxon>
        <taxon>Papilionoideae</taxon>
        <taxon>50 kb inversion clade</taxon>
        <taxon>NPAAA clade</taxon>
        <taxon>Hologalegina</taxon>
        <taxon>IRL clade</taxon>
        <taxon>Trifolieae</taxon>
        <taxon>Trifolium</taxon>
    </lineage>
</organism>
<dbReference type="EMBL" id="CASHSV030000206">
    <property type="protein sequence ID" value="CAJ2652403.1"/>
    <property type="molecule type" value="Genomic_DNA"/>
</dbReference>
<sequence>MVEIVNFIYVMIIFLSLYHVTKNVVGKSFSNFFLYFFVSFPLHFLFFSFFITTGSGCVQDYDCPQDMCPPGLKAKCFYETCLCAGKMLQ</sequence>
<dbReference type="Proteomes" id="UP001177021">
    <property type="component" value="Unassembled WGS sequence"/>
</dbReference>
<gene>
    <name evidence="1" type="ORF">MILVUS5_LOCUS19884</name>
</gene>
<evidence type="ECO:0000313" key="2">
    <source>
        <dbReference type="Proteomes" id="UP001177021"/>
    </source>
</evidence>
<proteinExistence type="predicted"/>
<evidence type="ECO:0000313" key="1">
    <source>
        <dbReference type="EMBL" id="CAJ2652403.1"/>
    </source>
</evidence>
<comment type="caution">
    <text evidence="1">The sequence shown here is derived from an EMBL/GenBank/DDBJ whole genome shotgun (WGS) entry which is preliminary data.</text>
</comment>
<accession>A0ACB0K7V1</accession>
<protein>
    <submittedName>
        <fullName evidence="1">Uncharacterized protein</fullName>
    </submittedName>
</protein>
<name>A0ACB0K7V1_TRIPR</name>
<keyword evidence="2" id="KW-1185">Reference proteome</keyword>